<organism evidence="2 3">
    <name type="scientific">Prorocentrum cordatum</name>
    <dbReference type="NCBI Taxonomy" id="2364126"/>
    <lineage>
        <taxon>Eukaryota</taxon>
        <taxon>Sar</taxon>
        <taxon>Alveolata</taxon>
        <taxon>Dinophyceae</taxon>
        <taxon>Prorocentrales</taxon>
        <taxon>Prorocentraceae</taxon>
        <taxon>Prorocentrum</taxon>
    </lineage>
</organism>
<comment type="caution">
    <text evidence="2">The sequence shown here is derived from an EMBL/GenBank/DDBJ whole genome shotgun (WGS) entry which is preliminary data.</text>
</comment>
<feature type="compositionally biased region" description="Low complexity" evidence="1">
    <location>
        <begin position="258"/>
        <end position="273"/>
    </location>
</feature>
<dbReference type="SUPFAM" id="SSF48452">
    <property type="entry name" value="TPR-like"/>
    <property type="match status" value="1"/>
</dbReference>
<accession>A0ABN9X233</accession>
<reference evidence="2" key="1">
    <citation type="submission" date="2023-10" db="EMBL/GenBank/DDBJ databases">
        <authorList>
            <person name="Chen Y."/>
            <person name="Shah S."/>
            <person name="Dougan E. K."/>
            <person name="Thang M."/>
            <person name="Chan C."/>
        </authorList>
    </citation>
    <scope>NUCLEOTIDE SEQUENCE [LARGE SCALE GENOMIC DNA]</scope>
</reference>
<feature type="region of interest" description="Disordered" evidence="1">
    <location>
        <begin position="389"/>
        <end position="443"/>
    </location>
</feature>
<feature type="region of interest" description="Disordered" evidence="1">
    <location>
        <begin position="253"/>
        <end position="288"/>
    </location>
</feature>
<evidence type="ECO:0000313" key="2">
    <source>
        <dbReference type="EMBL" id="CAK0891686.1"/>
    </source>
</evidence>
<dbReference type="Gene3D" id="1.25.40.10">
    <property type="entry name" value="Tetratricopeptide repeat domain"/>
    <property type="match status" value="1"/>
</dbReference>
<evidence type="ECO:0008006" key="4">
    <source>
        <dbReference type="Google" id="ProtNLM"/>
    </source>
</evidence>
<dbReference type="EMBL" id="CAUYUJ010019504">
    <property type="protein sequence ID" value="CAK0891686.1"/>
    <property type="molecule type" value="Genomic_DNA"/>
</dbReference>
<keyword evidence="3" id="KW-1185">Reference proteome</keyword>
<gene>
    <name evidence="2" type="ORF">PCOR1329_LOCUS71550</name>
</gene>
<evidence type="ECO:0000256" key="1">
    <source>
        <dbReference type="SAM" id="MobiDB-lite"/>
    </source>
</evidence>
<protein>
    <recommendedName>
        <fullName evidence="4">SH3 domain-containing protein</fullName>
    </recommendedName>
</protein>
<dbReference type="Proteomes" id="UP001189429">
    <property type="component" value="Unassembled WGS sequence"/>
</dbReference>
<proteinExistence type="predicted"/>
<evidence type="ECO:0000313" key="3">
    <source>
        <dbReference type="Proteomes" id="UP001189429"/>
    </source>
</evidence>
<sequence length="443" mass="46755">MAPIPRVGGATVATRAVPPGEAGYLTVEAGTRLKIEHIGAGEGERGWLYARQSDAPDQAGWLPVQAVLADRAPRAVRGLVQRPAEEKGYLVAARRPVARAPGASAGEGFLAPVQLGEQLEVLPHPDGDAAGDAGWVYARRALPPHEKGWVPCCVIGEVDDSDDEADSEPGADMDPTVRLTPTEVAYHTRPGGQHSVLRVQPSLDADVVPDARITHNERVLSGMTSGLWSLVATDSGMSGWLLSEHLSTTPVLPPGPAPAAAAASASRPAAPAATKGEGPPVVTSPRGDRRVRPLAWMLQDVASQQRCMRTVRRHGIGQWALLRQRRWLECIEHCTAALRSDPAHVKAAWRGATAAMEAQMHDVAVSFVEGALEADPGCAELLELRRKLGPLPDGPDARPPGGGDSSDEDVAVQRWATSRTEAAPCSGGLPRLVRAAPSKDKAD</sequence>
<name>A0ABN9X233_9DINO</name>
<dbReference type="InterPro" id="IPR011990">
    <property type="entry name" value="TPR-like_helical_dom_sf"/>
</dbReference>